<reference evidence="2 3" key="1">
    <citation type="journal article" date="2016" name="Nat. Commun.">
        <title>Thousands of microbial genomes shed light on interconnected biogeochemical processes in an aquifer system.</title>
        <authorList>
            <person name="Anantharaman K."/>
            <person name="Brown C.T."/>
            <person name="Hug L.A."/>
            <person name="Sharon I."/>
            <person name="Castelle C.J."/>
            <person name="Probst A.J."/>
            <person name="Thomas B.C."/>
            <person name="Singh A."/>
            <person name="Wilkins M.J."/>
            <person name="Karaoz U."/>
            <person name="Brodie E.L."/>
            <person name="Williams K.H."/>
            <person name="Hubbard S.S."/>
            <person name="Banfield J.F."/>
        </authorList>
    </citation>
    <scope>NUCLEOTIDE SEQUENCE [LARGE SCALE GENOMIC DNA]</scope>
</reference>
<gene>
    <name evidence="2" type="ORF">A3C86_03370</name>
</gene>
<dbReference type="InterPro" id="IPR035093">
    <property type="entry name" value="RelE/ParE_toxin_dom_sf"/>
</dbReference>
<keyword evidence="1" id="KW-1277">Toxin-antitoxin system</keyword>
<comment type="caution">
    <text evidence="2">The sequence shown here is derived from an EMBL/GenBank/DDBJ whole genome shotgun (WGS) entry which is preliminary data.</text>
</comment>
<dbReference type="EMBL" id="MFLD01000035">
    <property type="protein sequence ID" value="OGG58782.1"/>
    <property type="molecule type" value="Genomic_DNA"/>
</dbReference>
<dbReference type="Gene3D" id="3.30.2310.20">
    <property type="entry name" value="RelE-like"/>
    <property type="match status" value="1"/>
</dbReference>
<protein>
    <submittedName>
        <fullName evidence="2">Uncharacterized protein</fullName>
    </submittedName>
</protein>
<dbReference type="AlphaFoldDB" id="A0A1F6DCP4"/>
<organism evidence="2 3">
    <name type="scientific">Candidatus Kaiserbacteria bacterium RIFCSPHIGHO2_02_FULL_49_16</name>
    <dbReference type="NCBI Taxonomy" id="1798490"/>
    <lineage>
        <taxon>Bacteria</taxon>
        <taxon>Candidatus Kaiseribacteriota</taxon>
    </lineage>
</organism>
<dbReference type="Pfam" id="PF05016">
    <property type="entry name" value="ParE_toxin"/>
    <property type="match status" value="1"/>
</dbReference>
<evidence type="ECO:0000256" key="1">
    <source>
        <dbReference type="ARBA" id="ARBA00022649"/>
    </source>
</evidence>
<evidence type="ECO:0000313" key="2">
    <source>
        <dbReference type="EMBL" id="OGG58782.1"/>
    </source>
</evidence>
<name>A0A1F6DCP4_9BACT</name>
<evidence type="ECO:0000313" key="3">
    <source>
        <dbReference type="Proteomes" id="UP000178042"/>
    </source>
</evidence>
<dbReference type="Proteomes" id="UP000178042">
    <property type="component" value="Unassembled WGS sequence"/>
</dbReference>
<dbReference type="SUPFAM" id="SSF143011">
    <property type="entry name" value="RelE-like"/>
    <property type="match status" value="1"/>
</dbReference>
<accession>A0A1F6DCP4</accession>
<sequence>MQYSRTPQFERAFKKLQKQIKRAFEKQLRFLLSDIRHPSLRAKKYDETRGIWQARVTDNVRFYFQIVDDRYRILDIEKHRD</sequence>
<dbReference type="InterPro" id="IPR007712">
    <property type="entry name" value="RelE/ParE_toxin"/>
</dbReference>
<proteinExistence type="predicted"/>